<evidence type="ECO:0000313" key="2">
    <source>
        <dbReference type="EMBL" id="NNU60979.1"/>
    </source>
</evidence>
<dbReference type="AlphaFoldDB" id="A0A849KQX8"/>
<dbReference type="InterPro" id="IPR036709">
    <property type="entry name" value="Autotransporte_beta_dom_sf"/>
</dbReference>
<dbReference type="GO" id="GO:0019867">
    <property type="term" value="C:outer membrane"/>
    <property type="evidence" value="ECO:0007669"/>
    <property type="project" value="InterPro"/>
</dbReference>
<dbReference type="InterPro" id="IPR051551">
    <property type="entry name" value="Autotransporter_adhesion"/>
</dbReference>
<comment type="caution">
    <text evidence="2">The sequence shown here is derived from an EMBL/GenBank/DDBJ whole genome shotgun (WGS) entry which is preliminary data.</text>
</comment>
<dbReference type="Pfam" id="PF18883">
    <property type="entry name" value="AC_1"/>
    <property type="match status" value="1"/>
</dbReference>
<evidence type="ECO:0000259" key="1">
    <source>
        <dbReference type="PROSITE" id="PS51208"/>
    </source>
</evidence>
<sequence length="1242" mass="124196">MQSDYKEIRIRSFDASAVNSLKKALLSSVYNHRYILAAAVTVLLPSTQAFAQCAPAPDAPVSIASGSCTDSGMPGTPTRSSNDSTDVVGASGTGVYTGNVVGLEASGTGAGAHASGDGTINLNGAPDGSGGYNTAYVNTTGAGSYGLYADGGGQINGNGVLVSTSGDGSHGIYATGAGSDVNADFSGVTLPPNVGQQIVVTGGNNAYGAYAANGGTVEITGINALQSSISTSGMGSSAFVAESGGQITLTGVSGFVSGEDTAGAFVSGAGSTIVTNASYINTYGNNSAGMSVADGGAATIHGGAVVTGNYHGTLISNSVALLAQGTGSKITIDQGGSVTTYGAASAGAVAQGGAFIDFKGYGVFTYETGSTGAIADGTDGNGTASKVAISNAIVRTTGPSSAGVRATGGGTMSVIGGEITTGYKPGFGTSGGHYLASEIGKESNGAEAIGAGSTLTITDNKLTTTGDGAIGVAANAGGTATVAGGTIMTGGAPTANFTADGVRVTGPGSSVTLTNGAKDGTAVTTLGVNAMGLHAMQSGVVDATNATVNTSGAGAFGALSEGANSNVKMTASSVTTQAASGLSVNAGGQINTTDTAVTANGTGSSGILGTGDGTVMMAGGSLSATGDLITGTAGNVVANLTGVAPTTGSGIVVHAVGGTTSGNFTDMALTGNVVGEGTARANATLNRSTLTGAALNADNMTVDVTSTWNMIASSTVNNTAGSSTENAGLIVFAPPVNGAYKTLTTSNFVGGAGGAAGTVVLNTYLGGDASPSDQIVIDGGTATGQTGLVINNINGTGAPTTDGIKVVNAINGGTTTTSAFFLGNGDYVTNDGQNAKIAGAYAYTLHRSPTSSGTDVYGDSYAADDWYLRSVLTNPVVPGGPVVPTGPQPPRYHPGVPVYETYPNALQVLNRLPTLAQRTGNRYWREQAPAQTVFCKDPAQNFKCTPTQDQNAYYQDGATTLVGGTGVWGRIEGLHGRQQPDVTTSQSDYDYDMWKLQAGIDGQLYESDAGKLIGGVTVHYGQVSTDISSIFGNGNIDTTGYGFGGTLTWYGNNGFYLDAQGQVTWYDSDLYSDTLRQGLADGNDGFGYALSLEAGKRIGLNENWTLTPQAQLIWSSVDFDSFTDPYGARVSLDKGDSLKGRLGLALGHERSWKDAEGQTSRAQVYGIVNLTNEFLDGTRVDVSGTKFDSRADRVTGGIGFGGTYSWNNDKYAIYGELSADTSLKNFADSYEVGGTLGLRVKF</sequence>
<dbReference type="Gene3D" id="2.40.128.130">
    <property type="entry name" value="Autotransporter beta-domain"/>
    <property type="match status" value="1"/>
</dbReference>
<dbReference type="InterPro" id="IPR011050">
    <property type="entry name" value="Pectin_lyase_fold/virulence"/>
</dbReference>
<dbReference type="Proteomes" id="UP000574931">
    <property type="component" value="Unassembled WGS sequence"/>
</dbReference>
<dbReference type="InterPro" id="IPR043990">
    <property type="entry name" value="AC_1"/>
</dbReference>
<dbReference type="Pfam" id="PF03797">
    <property type="entry name" value="Autotransporter"/>
    <property type="match status" value="1"/>
</dbReference>
<evidence type="ECO:0000313" key="3">
    <source>
        <dbReference type="Proteomes" id="UP000574931"/>
    </source>
</evidence>
<dbReference type="RefSeq" id="WP_171318163.1">
    <property type="nucleotide sequence ID" value="NZ_JABFCY010000007.1"/>
</dbReference>
<protein>
    <submittedName>
        <fullName evidence="2">Autotransporter outer membrane beta-barrel domain-containing protein</fullName>
    </submittedName>
</protein>
<keyword evidence="3" id="KW-1185">Reference proteome</keyword>
<dbReference type="Gene3D" id="2.160.20.20">
    <property type="match status" value="1"/>
</dbReference>
<feature type="domain" description="Autotransporter" evidence="1">
    <location>
        <begin position="960"/>
        <end position="1242"/>
    </location>
</feature>
<dbReference type="CDD" id="cd01344">
    <property type="entry name" value="PL2_Passenger_AT"/>
    <property type="match status" value="1"/>
</dbReference>
<dbReference type="PANTHER" id="PTHR35037">
    <property type="entry name" value="C-TERMINAL REGION OF AIDA-LIKE PROTEIN"/>
    <property type="match status" value="1"/>
</dbReference>
<reference evidence="2 3" key="1">
    <citation type="submission" date="2020-05" db="EMBL/GenBank/DDBJ databases">
        <title>Draft Genome Sequence of Ochrobactrum soli Isolated from Stable Fly Gut.</title>
        <authorList>
            <person name="Pileggi M.T."/>
            <person name="Vazhakkala L.J."/>
            <person name="Wong C.N."/>
        </authorList>
    </citation>
    <scope>NUCLEOTIDE SEQUENCE [LARGE SCALE GENOMIC DNA]</scope>
    <source>
        <strain evidence="2 3">MTP-C0764</strain>
    </source>
</reference>
<dbReference type="PROSITE" id="PS51208">
    <property type="entry name" value="AUTOTRANSPORTER"/>
    <property type="match status" value="1"/>
</dbReference>
<accession>A0A849KQX8</accession>
<proteinExistence type="predicted"/>
<name>A0A849KQX8_9HYPH</name>
<dbReference type="SUPFAM" id="SSF103515">
    <property type="entry name" value="Autotransporter"/>
    <property type="match status" value="1"/>
</dbReference>
<organism evidence="2 3">
    <name type="scientific">Ochrobactrum soli</name>
    <dbReference type="NCBI Taxonomy" id="2448455"/>
    <lineage>
        <taxon>Bacteria</taxon>
        <taxon>Pseudomonadati</taxon>
        <taxon>Pseudomonadota</taxon>
        <taxon>Alphaproteobacteria</taxon>
        <taxon>Hyphomicrobiales</taxon>
        <taxon>Brucellaceae</taxon>
        <taxon>Brucella/Ochrobactrum group</taxon>
        <taxon>Ochrobactrum</taxon>
    </lineage>
</organism>
<dbReference type="SUPFAM" id="SSF51126">
    <property type="entry name" value="Pectin lyase-like"/>
    <property type="match status" value="1"/>
</dbReference>
<gene>
    <name evidence="2" type="ORF">HKX02_12015</name>
</gene>
<dbReference type="InterPro" id="IPR006315">
    <property type="entry name" value="OM_autotransptr_brl_dom"/>
</dbReference>
<dbReference type="SMART" id="SM00869">
    <property type="entry name" value="Autotransporter"/>
    <property type="match status" value="1"/>
</dbReference>
<dbReference type="InterPro" id="IPR005546">
    <property type="entry name" value="Autotransporte_beta"/>
</dbReference>
<dbReference type="NCBIfam" id="TIGR01414">
    <property type="entry name" value="autotrans_barl"/>
    <property type="match status" value="1"/>
</dbReference>
<dbReference type="PANTHER" id="PTHR35037:SF3">
    <property type="entry name" value="C-TERMINAL REGION OF AIDA-LIKE PROTEIN"/>
    <property type="match status" value="1"/>
</dbReference>
<dbReference type="EMBL" id="JABFCY010000007">
    <property type="protein sequence ID" value="NNU60979.1"/>
    <property type="molecule type" value="Genomic_DNA"/>
</dbReference>
<dbReference type="InterPro" id="IPR012332">
    <property type="entry name" value="Autotransporter_pectin_lyase_C"/>
</dbReference>